<dbReference type="Proteomes" id="UP001054837">
    <property type="component" value="Unassembled WGS sequence"/>
</dbReference>
<evidence type="ECO:0000313" key="2">
    <source>
        <dbReference type="EMBL" id="GIY73969.1"/>
    </source>
</evidence>
<gene>
    <name evidence="2" type="ORF">CDAR_590781</name>
</gene>
<comment type="caution">
    <text evidence="2">The sequence shown here is derived from an EMBL/GenBank/DDBJ whole genome shotgun (WGS) entry which is preliminary data.</text>
</comment>
<organism evidence="2 3">
    <name type="scientific">Caerostris darwini</name>
    <dbReference type="NCBI Taxonomy" id="1538125"/>
    <lineage>
        <taxon>Eukaryota</taxon>
        <taxon>Metazoa</taxon>
        <taxon>Ecdysozoa</taxon>
        <taxon>Arthropoda</taxon>
        <taxon>Chelicerata</taxon>
        <taxon>Arachnida</taxon>
        <taxon>Araneae</taxon>
        <taxon>Araneomorphae</taxon>
        <taxon>Entelegynae</taxon>
        <taxon>Araneoidea</taxon>
        <taxon>Araneidae</taxon>
        <taxon>Caerostris</taxon>
    </lineage>
</organism>
<reference evidence="2 3" key="1">
    <citation type="submission" date="2021-06" db="EMBL/GenBank/DDBJ databases">
        <title>Caerostris darwini draft genome.</title>
        <authorList>
            <person name="Kono N."/>
            <person name="Arakawa K."/>
        </authorList>
    </citation>
    <scope>NUCLEOTIDE SEQUENCE [LARGE SCALE GENOMIC DNA]</scope>
</reference>
<evidence type="ECO:0000256" key="1">
    <source>
        <dbReference type="SAM" id="MobiDB-lite"/>
    </source>
</evidence>
<proteinExistence type="predicted"/>
<dbReference type="AlphaFoldDB" id="A0AAV4VWJ6"/>
<dbReference type="EMBL" id="BPLQ01013675">
    <property type="protein sequence ID" value="GIY73969.1"/>
    <property type="molecule type" value="Genomic_DNA"/>
</dbReference>
<feature type="region of interest" description="Disordered" evidence="1">
    <location>
        <begin position="41"/>
        <end position="82"/>
    </location>
</feature>
<name>A0AAV4VWJ6_9ARAC</name>
<keyword evidence="3" id="KW-1185">Reference proteome</keyword>
<protein>
    <submittedName>
        <fullName evidence="2">Uncharacterized protein</fullName>
    </submittedName>
</protein>
<evidence type="ECO:0000313" key="3">
    <source>
        <dbReference type="Proteomes" id="UP001054837"/>
    </source>
</evidence>
<feature type="compositionally biased region" description="Polar residues" evidence="1">
    <location>
        <begin position="52"/>
        <end position="65"/>
    </location>
</feature>
<accession>A0AAV4VWJ6</accession>
<sequence length="138" mass="15346">MQYTYYHICILLTSVITQCTQQNPFFSSLYKSIQSIIQNIKPKRPTPPPLLYQTSFSQKKSSAHSTPRKESLLQFDTRSSTNTSPRLVLGIPECSSAVNNARTADVNVGEGAGARKMSYIIPQFDVSGDILRRELSSG</sequence>